<dbReference type="InterPro" id="IPR045272">
    <property type="entry name" value="ANXUR1/2-like"/>
</dbReference>
<gene>
    <name evidence="9" type="ORF">IFM89_026907</name>
</gene>
<evidence type="ECO:0000256" key="7">
    <source>
        <dbReference type="SAM" id="SignalP"/>
    </source>
</evidence>
<dbReference type="OrthoDB" id="264917at2759"/>
<dbReference type="Pfam" id="PF12819">
    <property type="entry name" value="Malectin_like"/>
    <property type="match status" value="1"/>
</dbReference>
<keyword evidence="5" id="KW-0325">Glycoprotein</keyword>
<dbReference type="GO" id="GO:0005524">
    <property type="term" value="F:ATP binding"/>
    <property type="evidence" value="ECO:0007669"/>
    <property type="project" value="UniProtKB-KW"/>
</dbReference>
<keyword evidence="6" id="KW-1133">Transmembrane helix</keyword>
<dbReference type="EMBL" id="JADFTS010000001">
    <property type="protein sequence ID" value="KAF9625767.1"/>
    <property type="molecule type" value="Genomic_DNA"/>
</dbReference>
<name>A0A835J025_9MAGN</name>
<keyword evidence="4" id="KW-0067">ATP-binding</keyword>
<feature type="chain" id="PRO_5032289200" description="Malectin-like domain-containing protein" evidence="7">
    <location>
        <begin position="33"/>
        <end position="541"/>
    </location>
</feature>
<evidence type="ECO:0000256" key="1">
    <source>
        <dbReference type="ARBA" id="ARBA00004479"/>
    </source>
</evidence>
<dbReference type="PANTHER" id="PTHR34590:SF10">
    <property type="entry name" value="RECEPTOR-LIKE PROTEIN KINASE HERK 1"/>
    <property type="match status" value="1"/>
</dbReference>
<sequence length="541" mass="59123">MGGEKYGARLPQLISSLLLLFVYLCLTTPVAAKSDRDHSDSSPSLSKWNFRPIDSHLLDTGSPQPTKLVDGRSFKSDSQAATIVDCNHELAISAPSIPNNSLGIASVATPLFLTAKLFFAKATFSFSITSPGRHWLRLYFYPIPHPEYNLTEAIFTVQTNKFILLHDFQVPDSNALVFKEYLINIPQEEASNTFSVTINPKQNGFAFLNAIELVSAPDTLISDNATVAFPVGGQFSGLSNYALEVVHRLNVGGPLIAPINDTLSRTWLPDNGFLDLANAAENVSVNPRAVKYEDTGASPLIAPALVYATADRMALTGTDNPQFNITWKMDVEQGYSYFIRMHFCDIVSKSLNNLYFRIYINDLVVAPNLDLSSILGSLSVPYYKDFVLNATNVTSGNIQVKLGTVPDLQIGSPDAILNGLEVMKMSNKADSLNGLYDVKGTYYGETGNAKKIVAAVGLAMAATAMLLLGTVFVRWHKRPDDWEKRNSFSSWLLPLHASHSSFLSSKSGSRFGSNKSKSGYSGFYSSALGLGRVLHLQSCKK</sequence>
<dbReference type="FunFam" id="2.60.120.430:FF:000001">
    <property type="entry name" value="Receptor-like protein kinase FERONIA"/>
    <property type="match status" value="1"/>
</dbReference>
<evidence type="ECO:0000256" key="2">
    <source>
        <dbReference type="ARBA" id="ARBA00022679"/>
    </source>
</evidence>
<evidence type="ECO:0000313" key="9">
    <source>
        <dbReference type="EMBL" id="KAF9625767.1"/>
    </source>
</evidence>
<keyword evidence="6" id="KW-0812">Transmembrane</keyword>
<dbReference type="Gene3D" id="2.60.120.430">
    <property type="entry name" value="Galactose-binding lectin"/>
    <property type="match status" value="2"/>
</dbReference>
<dbReference type="AlphaFoldDB" id="A0A835J025"/>
<dbReference type="Proteomes" id="UP000631114">
    <property type="component" value="Unassembled WGS sequence"/>
</dbReference>
<dbReference type="GO" id="GO:0004714">
    <property type="term" value="F:transmembrane receptor protein tyrosine kinase activity"/>
    <property type="evidence" value="ECO:0007669"/>
    <property type="project" value="InterPro"/>
</dbReference>
<organism evidence="9 10">
    <name type="scientific">Coptis chinensis</name>
    <dbReference type="NCBI Taxonomy" id="261450"/>
    <lineage>
        <taxon>Eukaryota</taxon>
        <taxon>Viridiplantae</taxon>
        <taxon>Streptophyta</taxon>
        <taxon>Embryophyta</taxon>
        <taxon>Tracheophyta</taxon>
        <taxon>Spermatophyta</taxon>
        <taxon>Magnoliopsida</taxon>
        <taxon>Ranunculales</taxon>
        <taxon>Ranunculaceae</taxon>
        <taxon>Coptidoideae</taxon>
        <taxon>Coptis</taxon>
    </lineage>
</organism>
<evidence type="ECO:0000256" key="5">
    <source>
        <dbReference type="ARBA" id="ARBA00023180"/>
    </source>
</evidence>
<comment type="subcellular location">
    <subcellularLocation>
        <location evidence="1">Membrane</location>
        <topology evidence="1">Single-pass type I membrane protein</topology>
    </subcellularLocation>
</comment>
<accession>A0A835J025</accession>
<keyword evidence="2" id="KW-0808">Transferase</keyword>
<reference evidence="9 10" key="1">
    <citation type="submission" date="2020-10" db="EMBL/GenBank/DDBJ databases">
        <title>The Coptis chinensis genome and diversification of protoberbering-type alkaloids.</title>
        <authorList>
            <person name="Wang B."/>
            <person name="Shu S."/>
            <person name="Song C."/>
            <person name="Liu Y."/>
        </authorList>
    </citation>
    <scope>NUCLEOTIDE SEQUENCE [LARGE SCALE GENOMIC DNA]</scope>
    <source>
        <strain evidence="9">HL-2020</strain>
        <tissue evidence="9">Leaf</tissue>
    </source>
</reference>
<proteinExistence type="predicted"/>
<evidence type="ECO:0000259" key="8">
    <source>
        <dbReference type="Pfam" id="PF12819"/>
    </source>
</evidence>
<feature type="signal peptide" evidence="7">
    <location>
        <begin position="1"/>
        <end position="32"/>
    </location>
</feature>
<evidence type="ECO:0000256" key="6">
    <source>
        <dbReference type="SAM" id="Phobius"/>
    </source>
</evidence>
<dbReference type="GO" id="GO:0016020">
    <property type="term" value="C:membrane"/>
    <property type="evidence" value="ECO:0007669"/>
    <property type="project" value="UniProtKB-SubCell"/>
</dbReference>
<evidence type="ECO:0000313" key="10">
    <source>
        <dbReference type="Proteomes" id="UP000631114"/>
    </source>
</evidence>
<feature type="transmembrane region" description="Helical" evidence="6">
    <location>
        <begin position="452"/>
        <end position="475"/>
    </location>
</feature>
<keyword evidence="7" id="KW-0732">Signal</keyword>
<dbReference type="InterPro" id="IPR024788">
    <property type="entry name" value="Malectin-like_Carb-bd_dom"/>
</dbReference>
<keyword evidence="6" id="KW-0472">Membrane</keyword>
<dbReference type="PANTHER" id="PTHR34590">
    <property type="entry name" value="OS03G0124300 PROTEIN-RELATED"/>
    <property type="match status" value="1"/>
</dbReference>
<keyword evidence="10" id="KW-1185">Reference proteome</keyword>
<keyword evidence="3" id="KW-0547">Nucleotide-binding</keyword>
<feature type="domain" description="Malectin-like" evidence="8">
    <location>
        <begin position="120"/>
        <end position="424"/>
    </location>
</feature>
<comment type="caution">
    <text evidence="9">The sequence shown here is derived from an EMBL/GenBank/DDBJ whole genome shotgun (WGS) entry which is preliminary data.</text>
</comment>
<evidence type="ECO:0000256" key="4">
    <source>
        <dbReference type="ARBA" id="ARBA00022840"/>
    </source>
</evidence>
<evidence type="ECO:0000256" key="3">
    <source>
        <dbReference type="ARBA" id="ARBA00022741"/>
    </source>
</evidence>
<protein>
    <recommendedName>
        <fullName evidence="8">Malectin-like domain-containing protein</fullName>
    </recommendedName>
</protein>